<gene>
    <name evidence="1" type="ORF">B2A_01626</name>
</gene>
<organism evidence="1">
    <name type="scientific">mine drainage metagenome</name>
    <dbReference type="NCBI Taxonomy" id="410659"/>
    <lineage>
        <taxon>unclassified sequences</taxon>
        <taxon>metagenomes</taxon>
        <taxon>ecological metagenomes</taxon>
    </lineage>
</organism>
<dbReference type="EMBL" id="AUZZ01001184">
    <property type="protein sequence ID" value="EQD65393.1"/>
    <property type="molecule type" value="Genomic_DNA"/>
</dbReference>
<name>T1BAB1_9ZZZZ</name>
<dbReference type="AlphaFoldDB" id="T1BAB1"/>
<comment type="caution">
    <text evidence="1">The sequence shown here is derived from an EMBL/GenBank/DDBJ whole genome shotgun (WGS) entry which is preliminary data.</text>
</comment>
<reference evidence="1" key="2">
    <citation type="journal article" date="2014" name="ISME J.">
        <title>Microbial stratification in low pH oxic and suboxic macroscopic growths along an acid mine drainage.</title>
        <authorList>
            <person name="Mendez-Garcia C."/>
            <person name="Mesa V."/>
            <person name="Sprenger R.R."/>
            <person name="Richter M."/>
            <person name="Diez M.S."/>
            <person name="Solano J."/>
            <person name="Bargiela R."/>
            <person name="Golyshina O.V."/>
            <person name="Manteca A."/>
            <person name="Ramos J.L."/>
            <person name="Gallego J.R."/>
            <person name="Llorente I."/>
            <person name="Martins Dos Santos V.A."/>
            <person name="Jensen O.N."/>
            <person name="Pelaez A.I."/>
            <person name="Sanchez J."/>
            <person name="Ferrer M."/>
        </authorList>
    </citation>
    <scope>NUCLEOTIDE SEQUENCE</scope>
</reference>
<feature type="non-terminal residue" evidence="1">
    <location>
        <position position="1"/>
    </location>
</feature>
<sequence length="288" mass="31699">LGKLGKPIGIASVKPFNSSGEDFLQNYLGSVGIPINLMPHFPVRAPVVLLTREASYDPHLVQQIKTNLRAGGDVIITSGLLQKLQQQHRGIDSVAEITYRGMPVTVRHYLGSPNGAATLGLNVPGETAPPVTFPEIRFYTNDTWPVIQGEAAAHGVPVLLMTGYSRGELYVLNVPSNMGDLYRLPEPVLNMLRGYVLHRFPVRINAPAHVALFAYNNHTFVVESYLPRPVTVRIFVRRAAAKLVNLVSGQGVLPSRAVTPSPLPDQRQERSFLIRLAPHSFQAFAERF</sequence>
<protein>
    <submittedName>
        <fullName evidence="1">Permease</fullName>
    </submittedName>
</protein>
<evidence type="ECO:0000313" key="1">
    <source>
        <dbReference type="EMBL" id="EQD65393.1"/>
    </source>
</evidence>
<reference evidence="1" key="1">
    <citation type="submission" date="2013-08" db="EMBL/GenBank/DDBJ databases">
        <authorList>
            <person name="Mendez C."/>
            <person name="Richter M."/>
            <person name="Ferrer M."/>
            <person name="Sanchez J."/>
        </authorList>
    </citation>
    <scope>NUCLEOTIDE SEQUENCE</scope>
</reference>
<proteinExistence type="predicted"/>
<accession>T1BAB1</accession>